<dbReference type="eggNOG" id="COG3205">
    <property type="taxonomic scope" value="Bacteria"/>
</dbReference>
<dbReference type="EMBL" id="CP000245">
    <property type="protein sequence ID" value="AEG91736.1"/>
    <property type="molecule type" value="Genomic_DNA"/>
</dbReference>
<organism evidence="3 4">
    <name type="scientific">Ramlibacter tataouinensis (strain ATCC BAA-407 / DSM 14655 / LMG 21543 / TTB310)</name>
    <dbReference type="NCBI Taxonomy" id="365046"/>
    <lineage>
        <taxon>Bacteria</taxon>
        <taxon>Pseudomonadati</taxon>
        <taxon>Pseudomonadota</taxon>
        <taxon>Betaproteobacteria</taxon>
        <taxon>Burkholderiales</taxon>
        <taxon>Comamonadaceae</taxon>
        <taxon>Ramlibacter</taxon>
    </lineage>
</organism>
<reference evidence="3 4" key="2">
    <citation type="journal article" date="2011" name="PLoS ONE">
        <title>The Cyst-Dividing Bacterium Ramlibacter tataouinensis TTB310 Genome Reveals a Well-Stocked Toolbox for Adaptation to a Desert Environment.</title>
        <authorList>
            <person name="De Luca G."/>
            <person name="Barakat M."/>
            <person name="Ortet P."/>
            <person name="Fochesato S."/>
            <person name="Jourlin-Castelli C."/>
            <person name="Ansaldi M."/>
            <person name="Py B."/>
            <person name="Fichant G."/>
            <person name="Coutinho P.M."/>
            <person name="Voulhoux R."/>
            <person name="Bastien O."/>
            <person name="Marechal E."/>
            <person name="Henrissat B."/>
            <person name="Quentin Y."/>
            <person name="Noirot P."/>
            <person name="Filloux A."/>
            <person name="Mejean V."/>
            <person name="Dubow M.S."/>
            <person name="Barras F."/>
            <person name="Barbe V."/>
            <person name="Weissenbach J."/>
            <person name="Mihalcescu I."/>
            <person name="Vermeglio A."/>
            <person name="Achouak W."/>
            <person name="Heulin T."/>
        </authorList>
    </citation>
    <scope>NUCLEOTIDE SEQUENCE [LARGE SCALE GENOMIC DNA]</scope>
    <source>
        <strain evidence="4">ATCC BAA-407 / DSM 14655 / LMG 21543 / TTB310</strain>
    </source>
</reference>
<sequence length="78" mass="8894">MGRFRNQDWWTLKKTASYYVMHISVAAVVAYLITRDWQAAVALSLIEPSVQAVAYFFHEKAWQKREGRAQAQAAAPPP</sequence>
<dbReference type="RefSeq" id="WP_013899969.1">
    <property type="nucleotide sequence ID" value="NC_015677.1"/>
</dbReference>
<dbReference type="Proteomes" id="UP000008385">
    <property type="component" value="Chromosome"/>
</dbReference>
<dbReference type="KEGG" id="rta:Rta_06580"/>
<evidence type="ECO:0000259" key="2">
    <source>
        <dbReference type="Pfam" id="PF09834"/>
    </source>
</evidence>
<keyword evidence="1" id="KW-1133">Transmembrane helix</keyword>
<evidence type="ECO:0000313" key="4">
    <source>
        <dbReference type="Proteomes" id="UP000008385"/>
    </source>
</evidence>
<keyword evidence="1" id="KW-0472">Membrane</keyword>
<keyword evidence="1" id="KW-0812">Transmembrane</keyword>
<name>F5XWX5_RAMTT</name>
<gene>
    <name evidence="3" type="ordered locus">Rta_06580</name>
</gene>
<accession>F5XWX5</accession>
<feature type="transmembrane region" description="Helical" evidence="1">
    <location>
        <begin position="16"/>
        <end position="33"/>
    </location>
</feature>
<keyword evidence="4" id="KW-1185">Reference proteome</keyword>
<feature type="domain" description="DUF2061" evidence="2">
    <location>
        <begin position="13"/>
        <end position="63"/>
    </location>
</feature>
<dbReference type="AlphaFoldDB" id="F5XWX5"/>
<dbReference type="OrthoDB" id="9133582at2"/>
<evidence type="ECO:0000313" key="3">
    <source>
        <dbReference type="EMBL" id="AEG91736.1"/>
    </source>
</evidence>
<proteinExistence type="predicted"/>
<dbReference type="Pfam" id="PF09834">
    <property type="entry name" value="DUF2061"/>
    <property type="match status" value="1"/>
</dbReference>
<reference evidence="4" key="1">
    <citation type="submission" date="2006-01" db="EMBL/GenBank/DDBJ databases">
        <title>Genome of the cyst-dividing bacterium Ramlibacter tataouinensis.</title>
        <authorList>
            <person name="Barakat M."/>
            <person name="Ortet P."/>
            <person name="De Luca G."/>
            <person name="Jourlin-Castelli C."/>
            <person name="Ansaldi M."/>
            <person name="Py B."/>
            <person name="Fichant G."/>
            <person name="Coutinho P."/>
            <person name="Voulhoux R."/>
            <person name="Bastien O."/>
            <person name="Roy S."/>
            <person name="Marechal E."/>
            <person name="Henrissat B."/>
            <person name="Quentin Y."/>
            <person name="Noirot P."/>
            <person name="Filloux A."/>
            <person name="Mejean V."/>
            <person name="DuBow M."/>
            <person name="Barras F."/>
            <person name="Heulin T."/>
        </authorList>
    </citation>
    <scope>NUCLEOTIDE SEQUENCE [LARGE SCALE GENOMIC DNA]</scope>
    <source>
        <strain evidence="4">ATCC BAA-407 / DSM 14655 / LMG 21543 / TTB310</strain>
    </source>
</reference>
<evidence type="ECO:0000256" key="1">
    <source>
        <dbReference type="SAM" id="Phobius"/>
    </source>
</evidence>
<dbReference type="InterPro" id="IPR018638">
    <property type="entry name" value="DUF2061_membrane"/>
</dbReference>
<dbReference type="STRING" id="365046.Rta_06580"/>
<dbReference type="HOGENOM" id="CLU_160691_2_1_4"/>
<protein>
    <recommendedName>
        <fullName evidence="2">DUF2061 domain-containing protein</fullName>
    </recommendedName>
</protein>